<dbReference type="CDD" id="cd07500">
    <property type="entry name" value="HAD_PSP"/>
    <property type="match status" value="1"/>
</dbReference>
<dbReference type="EMBL" id="JABAIM010000002">
    <property type="protein sequence ID" value="NLR75834.1"/>
    <property type="molecule type" value="Genomic_DNA"/>
</dbReference>
<keyword evidence="9" id="KW-0460">Magnesium</keyword>
<dbReference type="GO" id="GO:0006564">
    <property type="term" value="P:L-serine biosynthetic process"/>
    <property type="evidence" value="ECO:0007669"/>
    <property type="project" value="UniProtKB-KW"/>
</dbReference>
<dbReference type="NCBIfam" id="TIGR00338">
    <property type="entry name" value="serB"/>
    <property type="match status" value="1"/>
</dbReference>
<feature type="active site" description="Proton donor" evidence="14">
    <location>
        <position position="79"/>
    </location>
</feature>
<dbReference type="SFLD" id="SFLDG01137">
    <property type="entry name" value="C1.6.1:_Phosphoserine_Phosphat"/>
    <property type="match status" value="1"/>
</dbReference>
<dbReference type="InterPro" id="IPR050582">
    <property type="entry name" value="HAD-like_SerB"/>
</dbReference>
<comment type="caution">
    <text evidence="15">The sequence shown here is derived from an EMBL/GenBank/DDBJ whole genome shotgun (WGS) entry which is preliminary data.</text>
</comment>
<evidence type="ECO:0000256" key="13">
    <source>
        <dbReference type="ARBA" id="ARBA00048523"/>
    </source>
</evidence>
<comment type="similarity">
    <text evidence="3">Belongs to the HAD-like hydrolase superfamily. SerB family.</text>
</comment>
<comment type="pathway">
    <text evidence="2">Amino-acid biosynthesis; L-serine biosynthesis; L-serine from 3-phospho-D-glycerate: step 3/3.</text>
</comment>
<feature type="active site" description="Nucleophile" evidence="14">
    <location>
        <position position="77"/>
    </location>
</feature>
<comment type="catalytic activity">
    <reaction evidence="12">
        <text>O-phospho-L-serine + H2O = L-serine + phosphate</text>
        <dbReference type="Rhea" id="RHEA:21208"/>
        <dbReference type="ChEBI" id="CHEBI:15377"/>
        <dbReference type="ChEBI" id="CHEBI:33384"/>
        <dbReference type="ChEBI" id="CHEBI:43474"/>
        <dbReference type="ChEBI" id="CHEBI:57524"/>
        <dbReference type="EC" id="3.1.3.3"/>
    </reaction>
</comment>
<keyword evidence="16" id="KW-1185">Reference proteome</keyword>
<dbReference type="PANTHER" id="PTHR43344">
    <property type="entry name" value="PHOSPHOSERINE PHOSPHATASE"/>
    <property type="match status" value="1"/>
</dbReference>
<dbReference type="SUPFAM" id="SSF56784">
    <property type="entry name" value="HAD-like"/>
    <property type="match status" value="1"/>
</dbReference>
<dbReference type="UniPathway" id="UPA00135">
    <property type="reaction ID" value="UER00198"/>
</dbReference>
<dbReference type="GO" id="GO:0036424">
    <property type="term" value="F:L-phosphoserine phosphatase activity"/>
    <property type="evidence" value="ECO:0007669"/>
    <property type="project" value="InterPro"/>
</dbReference>
<evidence type="ECO:0000256" key="3">
    <source>
        <dbReference type="ARBA" id="ARBA00009184"/>
    </source>
</evidence>
<protein>
    <recommendedName>
        <fullName evidence="5">Phosphoserine phosphatase</fullName>
        <ecNumber evidence="4">3.1.3.3</ecNumber>
    </recommendedName>
    <alternativeName>
        <fullName evidence="11">O-phosphoserine phosphohydrolase</fullName>
    </alternativeName>
</protein>
<comment type="catalytic activity">
    <reaction evidence="13">
        <text>O-phospho-D-serine + H2O = D-serine + phosphate</text>
        <dbReference type="Rhea" id="RHEA:24873"/>
        <dbReference type="ChEBI" id="CHEBI:15377"/>
        <dbReference type="ChEBI" id="CHEBI:35247"/>
        <dbReference type="ChEBI" id="CHEBI:43474"/>
        <dbReference type="ChEBI" id="CHEBI:58680"/>
        <dbReference type="EC" id="3.1.3.3"/>
    </reaction>
</comment>
<keyword evidence="7" id="KW-0479">Metal-binding</keyword>
<keyword evidence="6" id="KW-0028">Amino-acid biosynthesis</keyword>
<dbReference type="Pfam" id="PF12710">
    <property type="entry name" value="HAD"/>
    <property type="match status" value="1"/>
</dbReference>
<evidence type="ECO:0000313" key="16">
    <source>
        <dbReference type="Proteomes" id="UP000587991"/>
    </source>
</evidence>
<keyword evidence="10" id="KW-0718">Serine biosynthesis</keyword>
<dbReference type="InterPro" id="IPR004469">
    <property type="entry name" value="PSP"/>
</dbReference>
<dbReference type="InterPro" id="IPR023214">
    <property type="entry name" value="HAD_sf"/>
</dbReference>
<organism evidence="15 16">
    <name type="scientific">Leeia aquatica</name>
    <dbReference type="NCBI Taxonomy" id="2725557"/>
    <lineage>
        <taxon>Bacteria</taxon>
        <taxon>Pseudomonadati</taxon>
        <taxon>Pseudomonadota</taxon>
        <taxon>Betaproteobacteria</taxon>
        <taxon>Neisseriales</taxon>
        <taxon>Leeiaceae</taxon>
        <taxon>Leeia</taxon>
    </lineage>
</organism>
<evidence type="ECO:0000256" key="6">
    <source>
        <dbReference type="ARBA" id="ARBA00022605"/>
    </source>
</evidence>
<evidence type="ECO:0000256" key="14">
    <source>
        <dbReference type="PIRSR" id="PIRSR604469-1"/>
    </source>
</evidence>
<evidence type="ECO:0000256" key="11">
    <source>
        <dbReference type="ARBA" id="ARBA00031693"/>
    </source>
</evidence>
<keyword evidence="8 15" id="KW-0378">Hydrolase</keyword>
<dbReference type="RefSeq" id="WP_168877470.1">
    <property type="nucleotide sequence ID" value="NZ_JABAIM010000002.1"/>
</dbReference>
<dbReference type="EC" id="3.1.3.3" evidence="4"/>
<reference evidence="15 16" key="1">
    <citation type="submission" date="2020-04" db="EMBL/GenBank/DDBJ databases">
        <title>Draft genome of Leeia sp. IMCC25680.</title>
        <authorList>
            <person name="Song J."/>
            <person name="Cho J.-C."/>
        </authorList>
    </citation>
    <scope>NUCLEOTIDE SEQUENCE [LARGE SCALE GENOMIC DNA]</scope>
    <source>
        <strain evidence="15 16">IMCC25680</strain>
    </source>
</reference>
<evidence type="ECO:0000256" key="2">
    <source>
        <dbReference type="ARBA" id="ARBA00005135"/>
    </source>
</evidence>
<sequence length="279" mass="30160">MPLIVHALRDIDPAHLALLAQLSHSAAPVQRHPQCGLLDEAQPAERARIASLCAQWQYDHAWVDARPLSSFGLVAMDMDSTLITIECIDEIADLQGLKAEVAAITERSMAGELDFASSLRERVALLAGLPEAALDTVYQQRLALQPGAERMLKQVHAAGLQTLLISGGFTFFTERLQQRLGLTHAIANRLEVHNGHLTGRVEGELIDAAAKARHLQRLRDAAGLQPDQTIAFGDGANDIPMFQAAAVSIAFRGKPALKHVATACFDHVGLDGLLNLFPN</sequence>
<dbReference type="AlphaFoldDB" id="A0A847S7C5"/>
<accession>A0A847S7C5</accession>
<evidence type="ECO:0000256" key="12">
    <source>
        <dbReference type="ARBA" id="ARBA00048138"/>
    </source>
</evidence>
<dbReference type="PANTHER" id="PTHR43344:SF2">
    <property type="entry name" value="PHOSPHOSERINE PHOSPHATASE"/>
    <property type="match status" value="1"/>
</dbReference>
<dbReference type="SFLD" id="SFLDS00003">
    <property type="entry name" value="Haloacid_Dehalogenase"/>
    <property type="match status" value="1"/>
</dbReference>
<evidence type="ECO:0000256" key="5">
    <source>
        <dbReference type="ARBA" id="ARBA00015196"/>
    </source>
</evidence>
<evidence type="ECO:0000256" key="10">
    <source>
        <dbReference type="ARBA" id="ARBA00023299"/>
    </source>
</evidence>
<dbReference type="GO" id="GO:0005737">
    <property type="term" value="C:cytoplasm"/>
    <property type="evidence" value="ECO:0007669"/>
    <property type="project" value="TreeGrafter"/>
</dbReference>
<gene>
    <name evidence="15" type="primary">serB</name>
    <name evidence="15" type="ORF">HF682_11740</name>
</gene>
<name>A0A847S7C5_9NEIS</name>
<dbReference type="NCBIfam" id="TIGR01488">
    <property type="entry name" value="HAD-SF-IB"/>
    <property type="match status" value="1"/>
</dbReference>
<dbReference type="Gene3D" id="3.40.50.1000">
    <property type="entry name" value="HAD superfamily/HAD-like"/>
    <property type="match status" value="1"/>
</dbReference>
<evidence type="ECO:0000256" key="1">
    <source>
        <dbReference type="ARBA" id="ARBA00001946"/>
    </source>
</evidence>
<evidence type="ECO:0000256" key="7">
    <source>
        <dbReference type="ARBA" id="ARBA00022723"/>
    </source>
</evidence>
<dbReference type="GO" id="GO:0000287">
    <property type="term" value="F:magnesium ion binding"/>
    <property type="evidence" value="ECO:0007669"/>
    <property type="project" value="TreeGrafter"/>
</dbReference>
<evidence type="ECO:0000256" key="8">
    <source>
        <dbReference type="ARBA" id="ARBA00022801"/>
    </source>
</evidence>
<dbReference type="Proteomes" id="UP000587991">
    <property type="component" value="Unassembled WGS sequence"/>
</dbReference>
<dbReference type="InterPro" id="IPR036412">
    <property type="entry name" value="HAD-like_sf"/>
</dbReference>
<dbReference type="SFLD" id="SFLDF00029">
    <property type="entry name" value="phosphoserine_phosphatase"/>
    <property type="match status" value="1"/>
</dbReference>
<evidence type="ECO:0000256" key="4">
    <source>
        <dbReference type="ARBA" id="ARBA00012640"/>
    </source>
</evidence>
<proteinExistence type="inferred from homology"/>
<evidence type="ECO:0000313" key="15">
    <source>
        <dbReference type="EMBL" id="NLR75834.1"/>
    </source>
</evidence>
<dbReference type="SFLD" id="SFLDG01136">
    <property type="entry name" value="C1.6:_Phosphoserine_Phosphatas"/>
    <property type="match status" value="1"/>
</dbReference>
<evidence type="ECO:0000256" key="9">
    <source>
        <dbReference type="ARBA" id="ARBA00022842"/>
    </source>
</evidence>
<comment type="cofactor">
    <cofactor evidence="1">
        <name>Mg(2+)</name>
        <dbReference type="ChEBI" id="CHEBI:18420"/>
    </cofactor>
</comment>